<dbReference type="Pfam" id="PF13676">
    <property type="entry name" value="TIR_2"/>
    <property type="match status" value="1"/>
</dbReference>
<organism evidence="2 3">
    <name type="scientific">Sphingomonas guangdongensis</name>
    <dbReference type="NCBI Taxonomy" id="1141890"/>
    <lineage>
        <taxon>Bacteria</taxon>
        <taxon>Pseudomonadati</taxon>
        <taxon>Pseudomonadota</taxon>
        <taxon>Alphaproteobacteria</taxon>
        <taxon>Sphingomonadales</taxon>
        <taxon>Sphingomonadaceae</taxon>
        <taxon>Sphingomonas</taxon>
    </lineage>
</organism>
<dbReference type="GO" id="GO:0007165">
    <property type="term" value="P:signal transduction"/>
    <property type="evidence" value="ECO:0007669"/>
    <property type="project" value="InterPro"/>
</dbReference>
<evidence type="ECO:0000259" key="1">
    <source>
        <dbReference type="Pfam" id="PF13676"/>
    </source>
</evidence>
<dbReference type="SUPFAM" id="SSF48452">
    <property type="entry name" value="TPR-like"/>
    <property type="match status" value="1"/>
</dbReference>
<accession>A0A285QB12</accession>
<dbReference type="EMBL" id="OBMI01000001">
    <property type="protein sequence ID" value="SOB79120.1"/>
    <property type="molecule type" value="Genomic_DNA"/>
</dbReference>
<protein>
    <submittedName>
        <fullName evidence="2">TolB amino-terminal domain-containing protein</fullName>
    </submittedName>
</protein>
<dbReference type="SUPFAM" id="SSF52200">
    <property type="entry name" value="Toll/Interleukin receptor TIR domain"/>
    <property type="match status" value="1"/>
</dbReference>
<evidence type="ECO:0000313" key="3">
    <source>
        <dbReference type="Proteomes" id="UP000219494"/>
    </source>
</evidence>
<name>A0A285QB12_9SPHN</name>
<dbReference type="Gene3D" id="3.40.50.10140">
    <property type="entry name" value="Toll/interleukin-1 receptor homology (TIR) domain"/>
    <property type="match status" value="1"/>
</dbReference>
<feature type="domain" description="TIR" evidence="1">
    <location>
        <begin position="9"/>
        <end position="117"/>
    </location>
</feature>
<dbReference type="OrthoDB" id="105971at2"/>
<dbReference type="InterPro" id="IPR035897">
    <property type="entry name" value="Toll_tir_struct_dom_sf"/>
</dbReference>
<dbReference type="Gene3D" id="1.25.40.10">
    <property type="entry name" value="Tetratricopeptide repeat domain"/>
    <property type="match status" value="2"/>
</dbReference>
<keyword evidence="3" id="KW-1185">Reference proteome</keyword>
<dbReference type="AlphaFoldDB" id="A0A285QB12"/>
<dbReference type="Proteomes" id="UP000219494">
    <property type="component" value="Unassembled WGS sequence"/>
</dbReference>
<proteinExistence type="predicted"/>
<gene>
    <name evidence="2" type="ORF">SAMN06297144_0386</name>
</gene>
<dbReference type="InterPro" id="IPR000157">
    <property type="entry name" value="TIR_dom"/>
</dbReference>
<evidence type="ECO:0000313" key="2">
    <source>
        <dbReference type="EMBL" id="SOB79120.1"/>
    </source>
</evidence>
<dbReference type="InterPro" id="IPR011990">
    <property type="entry name" value="TPR-like_helical_dom_sf"/>
</dbReference>
<sequence>MGAAVTDLFVSYKSEDRARVAPLVAALEADGVGVWWDAHIGGGTEWRDSIERELNAARCVLVVWSERSTGPGGSFVRDEATRAMRRGAYLPVRIDPVEPPLGFGETQAMSLIGWRGDRTDPHYQALLAAVEAVTAGTPRPIPPAYQPKRGIDRRLVIGGGVAAVAALGAGGWWAFNRQSAPGDSIAVLPFDNLSGDPAQAYFSDGIAQELRDALTRIAGLKVAGRSSSELMRDADGPTAAAKLGVATILSGTVRRGAGLIRINAELVDGITGLARWSQAYDRPIGDALAIQTGIAESVAGALSIALGKAQKALLTAGSTTNPAAQDAFLRGSELARKNQIAPAVEEYAAAIAADPAFGKAYASRAANRAILAGTNFGGNALRDELVRAEADARRAIALAPDLGQSYSALALVLKTRLNLNGARKAYDAAYARSPGDAIVLRTRGDFLAQFGDSEAINLYQRSEALDPLRARNAVNRASMQNYLARFDDAIASAQSFLAEHAGDPQGSAALATALLAKGRAGEALQALAVLTADDPFRLTLEAAAYSATDRTASNRSLAALTEKYGYNAQYQIAQVHAWRREPDLAFAAIGRAWHGLDPGLNGFKTDPLLAPIRSDPRYGEWLRRIGFA</sequence>
<reference evidence="2 3" key="1">
    <citation type="submission" date="2017-07" db="EMBL/GenBank/DDBJ databases">
        <authorList>
            <person name="Sun Z.S."/>
            <person name="Albrecht U."/>
            <person name="Echele G."/>
            <person name="Lee C.C."/>
        </authorList>
    </citation>
    <scope>NUCLEOTIDE SEQUENCE [LARGE SCALE GENOMIC DNA]</scope>
    <source>
        <strain evidence="2 3">CGMCC 1.12672</strain>
    </source>
</reference>